<dbReference type="SUPFAM" id="SSF111331">
    <property type="entry name" value="NAD kinase/diacylglycerol kinase-like"/>
    <property type="match status" value="1"/>
</dbReference>
<dbReference type="InterPro" id="IPR050187">
    <property type="entry name" value="Lipid_Phosphate_FormReg"/>
</dbReference>
<dbReference type="Gene3D" id="3.40.50.10330">
    <property type="entry name" value="Probable inorganic polyphosphate/atp-NAD kinase, domain 1"/>
    <property type="match status" value="1"/>
</dbReference>
<keyword evidence="3" id="KW-1185">Reference proteome</keyword>
<proteinExistence type="predicted"/>
<evidence type="ECO:0000313" key="2">
    <source>
        <dbReference type="EMBL" id="KAJ7764489.1"/>
    </source>
</evidence>
<dbReference type="PANTHER" id="PTHR12358:SF105">
    <property type="entry name" value="DAGKC DOMAIN-CONTAINING PROTEIN"/>
    <property type="match status" value="1"/>
</dbReference>
<dbReference type="PROSITE" id="PS50146">
    <property type="entry name" value="DAGK"/>
    <property type="match status" value="1"/>
</dbReference>
<evidence type="ECO:0000313" key="3">
    <source>
        <dbReference type="Proteomes" id="UP001215280"/>
    </source>
</evidence>
<dbReference type="InterPro" id="IPR016064">
    <property type="entry name" value="NAD/diacylglycerol_kinase_sf"/>
</dbReference>
<gene>
    <name evidence="2" type="ORF">DFH07DRAFT_738221</name>
</gene>
<evidence type="ECO:0000259" key="1">
    <source>
        <dbReference type="PROSITE" id="PS50146"/>
    </source>
</evidence>
<reference evidence="2" key="1">
    <citation type="submission" date="2023-03" db="EMBL/GenBank/DDBJ databases">
        <title>Massive genome expansion in bonnet fungi (Mycena s.s.) driven by repeated elements and novel gene families across ecological guilds.</title>
        <authorList>
            <consortium name="Lawrence Berkeley National Laboratory"/>
            <person name="Harder C.B."/>
            <person name="Miyauchi S."/>
            <person name="Viragh M."/>
            <person name="Kuo A."/>
            <person name="Thoen E."/>
            <person name="Andreopoulos B."/>
            <person name="Lu D."/>
            <person name="Skrede I."/>
            <person name="Drula E."/>
            <person name="Henrissat B."/>
            <person name="Morin E."/>
            <person name="Kohler A."/>
            <person name="Barry K."/>
            <person name="LaButti K."/>
            <person name="Morin E."/>
            <person name="Salamov A."/>
            <person name="Lipzen A."/>
            <person name="Mereny Z."/>
            <person name="Hegedus B."/>
            <person name="Baldrian P."/>
            <person name="Stursova M."/>
            <person name="Weitz H."/>
            <person name="Taylor A."/>
            <person name="Grigoriev I.V."/>
            <person name="Nagy L.G."/>
            <person name="Martin F."/>
            <person name="Kauserud H."/>
        </authorList>
    </citation>
    <scope>NUCLEOTIDE SEQUENCE</scope>
    <source>
        <strain evidence="2">CBHHK188m</strain>
    </source>
</reference>
<dbReference type="GO" id="GO:0046512">
    <property type="term" value="P:sphingosine biosynthetic process"/>
    <property type="evidence" value="ECO:0007669"/>
    <property type="project" value="TreeGrafter"/>
</dbReference>
<dbReference type="EMBL" id="JARJLG010000037">
    <property type="protein sequence ID" value="KAJ7764489.1"/>
    <property type="molecule type" value="Genomic_DNA"/>
</dbReference>
<dbReference type="InterPro" id="IPR001206">
    <property type="entry name" value="Diacylglycerol_kinase_cat_dom"/>
</dbReference>
<dbReference type="GO" id="GO:0005737">
    <property type="term" value="C:cytoplasm"/>
    <property type="evidence" value="ECO:0007669"/>
    <property type="project" value="TreeGrafter"/>
</dbReference>
<protein>
    <recommendedName>
        <fullName evidence="1">DAGKc domain-containing protein</fullName>
    </recommendedName>
</protein>
<dbReference type="AlphaFoldDB" id="A0AAD7JKK1"/>
<organism evidence="2 3">
    <name type="scientific">Mycena maculata</name>
    <dbReference type="NCBI Taxonomy" id="230809"/>
    <lineage>
        <taxon>Eukaryota</taxon>
        <taxon>Fungi</taxon>
        <taxon>Dikarya</taxon>
        <taxon>Basidiomycota</taxon>
        <taxon>Agaricomycotina</taxon>
        <taxon>Agaricomycetes</taxon>
        <taxon>Agaricomycetidae</taxon>
        <taxon>Agaricales</taxon>
        <taxon>Marasmiineae</taxon>
        <taxon>Mycenaceae</taxon>
        <taxon>Mycena</taxon>
    </lineage>
</organism>
<dbReference type="Pfam" id="PF00781">
    <property type="entry name" value="DAGK_cat"/>
    <property type="match status" value="1"/>
</dbReference>
<sequence length="402" mass="42925">MPLLVIYNPVCGDSTAKSFFEASVLPRLESGGKVVDEIAATESPGHAGKILVDFVQKHQGSSGEIVVVLGSGDGTLNECITTLSSAQLTGARAGAPPRVVFVLVPSGTANALYSTLFPPPLEGTTLDAAYRLKSVESFLAGSKTIPITLAITTLSSPPSTRKRPQARISAVVVSTCLHASILKDSEVLRKEMPGLDRFKVAAEQNSKTWYNSSVKLLPAAVAEVVQIYDPSTKTFVDHPESDEEDPIVDIYGPFAYFLATVNVDRLEPAFMISPLASQIPPTEAVCDLVIVRPFCSPIVSSDTPETRAAFVKTLWAVLGAAYRNGSHVDLKYDAKGEITTEGDGPSVVEYIRCGGWEWIPDDEDEKAHFLCNDGAISTIEKEGRAVCSAAAPQDNSGFLVHV</sequence>
<feature type="domain" description="DAGKc" evidence="1">
    <location>
        <begin position="1"/>
        <end position="147"/>
    </location>
</feature>
<dbReference type="GO" id="GO:0016020">
    <property type="term" value="C:membrane"/>
    <property type="evidence" value="ECO:0007669"/>
    <property type="project" value="TreeGrafter"/>
</dbReference>
<dbReference type="InterPro" id="IPR017438">
    <property type="entry name" value="ATP-NAD_kinase_N"/>
</dbReference>
<dbReference type="GO" id="GO:0001727">
    <property type="term" value="F:lipid kinase activity"/>
    <property type="evidence" value="ECO:0007669"/>
    <property type="project" value="TreeGrafter"/>
</dbReference>
<dbReference type="PANTHER" id="PTHR12358">
    <property type="entry name" value="SPHINGOSINE KINASE"/>
    <property type="match status" value="1"/>
</dbReference>
<accession>A0AAD7JKK1</accession>
<name>A0AAD7JKK1_9AGAR</name>
<comment type="caution">
    <text evidence="2">The sequence shown here is derived from an EMBL/GenBank/DDBJ whole genome shotgun (WGS) entry which is preliminary data.</text>
</comment>
<dbReference type="Proteomes" id="UP001215280">
    <property type="component" value="Unassembled WGS sequence"/>
</dbReference>